<gene>
    <name evidence="1" type="ORF">TMSB3V08_LOCUS7968</name>
</gene>
<proteinExistence type="predicted"/>
<accession>A0A7R9HQU8</accession>
<sequence>MEGSKSSRHWPEQVIIYWMEGLEHSGLRVAHSAYGIVTSLSGEPEENIVVEAVGLDSCAHFQEESTTDEKGYFRIRGLQPQGQGHLGEPDLTLKKAAEFCRAAEVSRLQVKALQEKSVESVKRLRTALTRHTVTGGGNDLGSMRHRGPLTTASLRMRSLNG</sequence>
<reference evidence="1" key="1">
    <citation type="submission" date="2020-11" db="EMBL/GenBank/DDBJ databases">
        <authorList>
            <person name="Tran Van P."/>
        </authorList>
    </citation>
    <scope>NUCLEOTIDE SEQUENCE</scope>
</reference>
<dbReference type="AlphaFoldDB" id="A0A7R9HQU8"/>
<evidence type="ECO:0000313" key="1">
    <source>
        <dbReference type="EMBL" id="CAD7431227.1"/>
    </source>
</evidence>
<name>A0A7R9HQU8_9NEOP</name>
<protein>
    <submittedName>
        <fullName evidence="1">Uncharacterized protein</fullName>
    </submittedName>
</protein>
<dbReference type="EMBL" id="OB794865">
    <property type="protein sequence ID" value="CAD7431227.1"/>
    <property type="molecule type" value="Genomic_DNA"/>
</dbReference>
<organism evidence="1">
    <name type="scientific">Timema monikensis</name>
    <dbReference type="NCBI Taxonomy" id="170555"/>
    <lineage>
        <taxon>Eukaryota</taxon>
        <taxon>Metazoa</taxon>
        <taxon>Ecdysozoa</taxon>
        <taxon>Arthropoda</taxon>
        <taxon>Hexapoda</taxon>
        <taxon>Insecta</taxon>
        <taxon>Pterygota</taxon>
        <taxon>Neoptera</taxon>
        <taxon>Polyneoptera</taxon>
        <taxon>Phasmatodea</taxon>
        <taxon>Timematodea</taxon>
        <taxon>Timematoidea</taxon>
        <taxon>Timematidae</taxon>
        <taxon>Timema</taxon>
    </lineage>
</organism>